<proteinExistence type="predicted"/>
<gene>
    <name evidence="1" type="ORF">EDB81DRAFT_875642</name>
</gene>
<keyword evidence="2" id="KW-1185">Reference proteome</keyword>
<dbReference type="EMBL" id="JAGMUV010000001">
    <property type="protein sequence ID" value="KAH7176850.1"/>
    <property type="molecule type" value="Genomic_DNA"/>
</dbReference>
<dbReference type="InterPro" id="IPR023213">
    <property type="entry name" value="CAT-like_dom_sf"/>
</dbReference>
<dbReference type="Gene3D" id="3.30.559.10">
    <property type="entry name" value="Chloramphenicol acetyltransferase-like domain"/>
    <property type="match status" value="1"/>
</dbReference>
<dbReference type="Pfam" id="PF07247">
    <property type="entry name" value="AATase"/>
    <property type="match status" value="1"/>
</dbReference>
<dbReference type="PANTHER" id="PTHR28037:SF1">
    <property type="entry name" value="ALCOHOL O-ACETYLTRANSFERASE 1-RELATED"/>
    <property type="match status" value="1"/>
</dbReference>
<accession>A0A9P9FUP8</accession>
<evidence type="ECO:0000313" key="1">
    <source>
        <dbReference type="EMBL" id="KAH7176850.1"/>
    </source>
</evidence>
<dbReference type="Proteomes" id="UP000738349">
    <property type="component" value="Unassembled WGS sequence"/>
</dbReference>
<sequence>MSNQKEFLRYASPNERRTISREDAGFYNAVVVGSVYEFNISVDATTPQTFFYPLTQCILEIPFLNVVVGDKHTDKSFYQRIPSIDLNRHISIVHVSADSDLAVIQTVLEDEVDKPFPSNIPPWRIVVVPIASGKCFVAFSFSHTIGDGLSGPCFHQTFLEACNTFPDVAPPHIVESPARPLPAPFDTPQRLPISWSFLLAPLIAVLVPKFLANLLGIKPSVSAVDQGSWTGSRISINTDTLHTKMRVLEVESSLVSNAMAVSRKHGAKLTGTIHQLIVRALSQSLSDPSITNFVSQTAINMRNSVGIKDEMGEFASACYFSHARSAIDGPLTDEEWAAAAESTRKFAASAVQLKNQPIGLLRYVPSIRKWTLSKQGEKRECSSRLETTTSTPLLD</sequence>
<dbReference type="AlphaFoldDB" id="A0A9P9FUP8"/>
<comment type="caution">
    <text evidence="1">The sequence shown here is derived from an EMBL/GenBank/DDBJ whole genome shotgun (WGS) entry which is preliminary data.</text>
</comment>
<evidence type="ECO:0000313" key="2">
    <source>
        <dbReference type="Proteomes" id="UP000738349"/>
    </source>
</evidence>
<reference evidence="1" key="1">
    <citation type="journal article" date="2021" name="Nat. Commun.">
        <title>Genetic determinants of endophytism in the Arabidopsis root mycobiome.</title>
        <authorList>
            <person name="Mesny F."/>
            <person name="Miyauchi S."/>
            <person name="Thiergart T."/>
            <person name="Pickel B."/>
            <person name="Atanasova L."/>
            <person name="Karlsson M."/>
            <person name="Huettel B."/>
            <person name="Barry K.W."/>
            <person name="Haridas S."/>
            <person name="Chen C."/>
            <person name="Bauer D."/>
            <person name="Andreopoulos W."/>
            <person name="Pangilinan J."/>
            <person name="LaButti K."/>
            <person name="Riley R."/>
            <person name="Lipzen A."/>
            <person name="Clum A."/>
            <person name="Drula E."/>
            <person name="Henrissat B."/>
            <person name="Kohler A."/>
            <person name="Grigoriev I.V."/>
            <person name="Martin F.M."/>
            <person name="Hacquard S."/>
        </authorList>
    </citation>
    <scope>NUCLEOTIDE SEQUENCE</scope>
    <source>
        <strain evidence="1">MPI-CAGE-AT-0147</strain>
    </source>
</reference>
<dbReference type="SUPFAM" id="SSF52777">
    <property type="entry name" value="CoA-dependent acyltransferases"/>
    <property type="match status" value="1"/>
</dbReference>
<name>A0A9P9FUP8_9HYPO</name>
<dbReference type="GO" id="GO:0008080">
    <property type="term" value="F:N-acetyltransferase activity"/>
    <property type="evidence" value="ECO:0007669"/>
    <property type="project" value="TreeGrafter"/>
</dbReference>
<dbReference type="InterPro" id="IPR010828">
    <property type="entry name" value="Atf2/Sli1-like"/>
</dbReference>
<protein>
    <submittedName>
        <fullName evidence="1">Uncharacterized protein</fullName>
    </submittedName>
</protein>
<dbReference type="OrthoDB" id="2150604at2759"/>
<dbReference type="InterPro" id="IPR052058">
    <property type="entry name" value="Alcohol_O-acetyltransferase"/>
</dbReference>
<organism evidence="1 2">
    <name type="scientific">Dactylonectria macrodidyma</name>
    <dbReference type="NCBI Taxonomy" id="307937"/>
    <lineage>
        <taxon>Eukaryota</taxon>
        <taxon>Fungi</taxon>
        <taxon>Dikarya</taxon>
        <taxon>Ascomycota</taxon>
        <taxon>Pezizomycotina</taxon>
        <taxon>Sordariomycetes</taxon>
        <taxon>Hypocreomycetidae</taxon>
        <taxon>Hypocreales</taxon>
        <taxon>Nectriaceae</taxon>
        <taxon>Dactylonectria</taxon>
    </lineage>
</organism>
<dbReference type="PANTHER" id="PTHR28037">
    <property type="entry name" value="ALCOHOL O-ACETYLTRANSFERASE 1-RELATED"/>
    <property type="match status" value="1"/>
</dbReference>